<reference evidence="9" key="2">
    <citation type="submission" date="2025-09" db="UniProtKB">
        <authorList>
            <consortium name="Ensembl"/>
        </authorList>
    </citation>
    <scope>IDENTIFICATION</scope>
</reference>
<evidence type="ECO:0000256" key="2">
    <source>
        <dbReference type="ARBA" id="ARBA00022527"/>
    </source>
</evidence>
<keyword evidence="4" id="KW-0547">Nucleotide-binding</keyword>
<sequence length="144" mass="16088">MYTAPEVVQRRPYWSAADMWALGVITFIVLSGSVPFEDDSRARLCRAVTKGKYSFSGDPWPCVSNLAKDFISRLLRVEPGARLTADQALLHPWVASEAPTSSSKNLSGHFFFFVALLNTFDIYSKHHAKEVTCCDILAMAFSKH</sequence>
<dbReference type="Ensembl" id="ENSNMLT00000018656.1">
    <property type="protein sequence ID" value="ENSNMLP00000016569.1"/>
    <property type="gene ID" value="ENSNMLG00000011007.1"/>
</dbReference>
<evidence type="ECO:0000256" key="7">
    <source>
        <dbReference type="SAM" id="Phobius"/>
    </source>
</evidence>
<evidence type="ECO:0000313" key="9">
    <source>
        <dbReference type="Ensembl" id="ENSNMLP00000016569.1"/>
    </source>
</evidence>
<protein>
    <recommendedName>
        <fullName evidence="8">Protein kinase domain-containing protein</fullName>
    </recommendedName>
</protein>
<dbReference type="GO" id="GO:0005524">
    <property type="term" value="F:ATP binding"/>
    <property type="evidence" value="ECO:0007669"/>
    <property type="project" value="UniProtKB-KW"/>
</dbReference>
<dbReference type="GO" id="GO:0004674">
    <property type="term" value="F:protein serine/threonine kinase activity"/>
    <property type="evidence" value="ECO:0007669"/>
    <property type="project" value="UniProtKB-KW"/>
</dbReference>
<keyword evidence="7" id="KW-0812">Transmembrane</keyword>
<comment type="similarity">
    <text evidence="1">Belongs to the protein kinase superfamily. CAMK Ser/Thr protein kinase family.</text>
</comment>
<reference evidence="9" key="1">
    <citation type="submission" date="2025-08" db="UniProtKB">
        <authorList>
            <consortium name="Ensembl"/>
        </authorList>
    </citation>
    <scope>IDENTIFICATION</scope>
</reference>
<dbReference type="InterPro" id="IPR000719">
    <property type="entry name" value="Prot_kinase_dom"/>
</dbReference>
<evidence type="ECO:0000256" key="4">
    <source>
        <dbReference type="ARBA" id="ARBA00022741"/>
    </source>
</evidence>
<keyword evidence="2" id="KW-0723">Serine/threonine-protein kinase</keyword>
<evidence type="ECO:0000259" key="8">
    <source>
        <dbReference type="PROSITE" id="PS50011"/>
    </source>
</evidence>
<dbReference type="InterPro" id="IPR011009">
    <property type="entry name" value="Kinase-like_dom_sf"/>
</dbReference>
<evidence type="ECO:0000256" key="1">
    <source>
        <dbReference type="ARBA" id="ARBA00006692"/>
    </source>
</evidence>
<dbReference type="Gene3D" id="1.10.510.10">
    <property type="entry name" value="Transferase(Phosphotransferase) domain 1"/>
    <property type="match status" value="1"/>
</dbReference>
<dbReference type="SUPFAM" id="SSF56112">
    <property type="entry name" value="Protein kinase-like (PK-like)"/>
    <property type="match status" value="1"/>
</dbReference>
<keyword evidence="7" id="KW-0472">Membrane</keyword>
<feature type="transmembrane region" description="Helical" evidence="7">
    <location>
        <begin position="20"/>
        <end position="36"/>
    </location>
</feature>
<feature type="domain" description="Protein kinase" evidence="8">
    <location>
        <begin position="1"/>
        <end position="94"/>
    </location>
</feature>
<keyword evidence="7" id="KW-1133">Transmembrane helix</keyword>
<keyword evidence="5" id="KW-0418">Kinase</keyword>
<accession>A0A8C6T967</accession>
<evidence type="ECO:0000256" key="3">
    <source>
        <dbReference type="ARBA" id="ARBA00022679"/>
    </source>
</evidence>
<name>A0A8C6T967_9GOBI</name>
<organism evidence="9 10">
    <name type="scientific">Neogobius melanostomus</name>
    <name type="common">round goby</name>
    <dbReference type="NCBI Taxonomy" id="47308"/>
    <lineage>
        <taxon>Eukaryota</taxon>
        <taxon>Metazoa</taxon>
        <taxon>Chordata</taxon>
        <taxon>Craniata</taxon>
        <taxon>Vertebrata</taxon>
        <taxon>Euteleostomi</taxon>
        <taxon>Actinopterygii</taxon>
        <taxon>Neopterygii</taxon>
        <taxon>Teleostei</taxon>
        <taxon>Neoteleostei</taxon>
        <taxon>Acanthomorphata</taxon>
        <taxon>Gobiaria</taxon>
        <taxon>Gobiiformes</taxon>
        <taxon>Gobioidei</taxon>
        <taxon>Gobiidae</taxon>
        <taxon>Benthophilinae</taxon>
        <taxon>Neogobiini</taxon>
        <taxon>Neogobius</taxon>
    </lineage>
</organism>
<dbReference type="PANTHER" id="PTHR24349">
    <property type="entry name" value="SERINE/THREONINE-PROTEIN KINASE"/>
    <property type="match status" value="1"/>
</dbReference>
<evidence type="ECO:0000256" key="5">
    <source>
        <dbReference type="ARBA" id="ARBA00022777"/>
    </source>
</evidence>
<keyword evidence="3" id="KW-0808">Transferase</keyword>
<evidence type="ECO:0000256" key="6">
    <source>
        <dbReference type="ARBA" id="ARBA00022840"/>
    </source>
</evidence>
<dbReference type="Pfam" id="PF00069">
    <property type="entry name" value="Pkinase"/>
    <property type="match status" value="1"/>
</dbReference>
<dbReference type="PROSITE" id="PS50011">
    <property type="entry name" value="PROTEIN_KINASE_DOM"/>
    <property type="match status" value="1"/>
</dbReference>
<proteinExistence type="inferred from homology"/>
<keyword evidence="10" id="KW-1185">Reference proteome</keyword>
<keyword evidence="6" id="KW-0067">ATP-binding</keyword>
<dbReference type="InterPro" id="IPR050205">
    <property type="entry name" value="CDPK_Ser/Thr_kinases"/>
</dbReference>
<evidence type="ECO:0000313" key="10">
    <source>
        <dbReference type="Proteomes" id="UP000694523"/>
    </source>
</evidence>
<dbReference type="AlphaFoldDB" id="A0A8C6T967"/>
<dbReference type="Proteomes" id="UP000694523">
    <property type="component" value="Unplaced"/>
</dbReference>